<protein>
    <recommendedName>
        <fullName evidence="4">AtpZ/AtpI family protein</fullName>
    </recommendedName>
</protein>
<evidence type="ECO:0000313" key="3">
    <source>
        <dbReference type="Proteomes" id="UP000177235"/>
    </source>
</evidence>
<dbReference type="InterPro" id="IPR032820">
    <property type="entry name" value="ATPase_put"/>
</dbReference>
<evidence type="ECO:0000313" key="2">
    <source>
        <dbReference type="EMBL" id="OGE99066.1"/>
    </source>
</evidence>
<dbReference type="Proteomes" id="UP000177235">
    <property type="component" value="Unassembled WGS sequence"/>
</dbReference>
<feature type="transmembrane region" description="Helical" evidence="1">
    <location>
        <begin position="20"/>
        <end position="39"/>
    </location>
</feature>
<sequence length="76" mass="8657">MENNPPKQKSPIDRRELVSLAFELGFIIALPIVAFGFAGKWLDSAMDTEPLFTLLGILLAITSTSIWMYRKFKSYF</sequence>
<dbReference type="EMBL" id="MFFF01000022">
    <property type="protein sequence ID" value="OGE99066.1"/>
    <property type="molecule type" value="Genomic_DNA"/>
</dbReference>
<keyword evidence="1" id="KW-0472">Membrane</keyword>
<organism evidence="2 3">
    <name type="scientific">Candidatus Doudnabacteria bacterium RIFCSPLOWO2_02_FULL_48_13</name>
    <dbReference type="NCBI Taxonomy" id="1817845"/>
    <lineage>
        <taxon>Bacteria</taxon>
        <taxon>Candidatus Doudnaibacteriota</taxon>
    </lineage>
</organism>
<feature type="transmembrane region" description="Helical" evidence="1">
    <location>
        <begin position="51"/>
        <end position="69"/>
    </location>
</feature>
<reference evidence="2 3" key="1">
    <citation type="journal article" date="2016" name="Nat. Commun.">
        <title>Thousands of microbial genomes shed light on interconnected biogeochemical processes in an aquifer system.</title>
        <authorList>
            <person name="Anantharaman K."/>
            <person name="Brown C.T."/>
            <person name="Hug L.A."/>
            <person name="Sharon I."/>
            <person name="Castelle C.J."/>
            <person name="Probst A.J."/>
            <person name="Thomas B.C."/>
            <person name="Singh A."/>
            <person name="Wilkins M.J."/>
            <person name="Karaoz U."/>
            <person name="Brodie E.L."/>
            <person name="Williams K.H."/>
            <person name="Hubbard S.S."/>
            <person name="Banfield J.F."/>
        </authorList>
    </citation>
    <scope>NUCLEOTIDE SEQUENCE [LARGE SCALE GENOMIC DNA]</scope>
</reference>
<dbReference type="Pfam" id="PF09527">
    <property type="entry name" value="ATPase_gene1"/>
    <property type="match status" value="1"/>
</dbReference>
<dbReference type="AlphaFoldDB" id="A0A1F5QAC9"/>
<name>A0A1F5QAC9_9BACT</name>
<comment type="caution">
    <text evidence="2">The sequence shown here is derived from an EMBL/GenBank/DDBJ whole genome shotgun (WGS) entry which is preliminary data.</text>
</comment>
<gene>
    <name evidence="2" type="ORF">A3J05_01345</name>
</gene>
<accession>A0A1F5QAC9</accession>
<evidence type="ECO:0008006" key="4">
    <source>
        <dbReference type="Google" id="ProtNLM"/>
    </source>
</evidence>
<keyword evidence="1" id="KW-0812">Transmembrane</keyword>
<keyword evidence="1" id="KW-1133">Transmembrane helix</keyword>
<evidence type="ECO:0000256" key="1">
    <source>
        <dbReference type="SAM" id="Phobius"/>
    </source>
</evidence>
<proteinExistence type="predicted"/>